<evidence type="ECO:0000313" key="11">
    <source>
        <dbReference type="Proteomes" id="UP000039324"/>
    </source>
</evidence>
<keyword evidence="6" id="KW-0677">Repeat</keyword>
<evidence type="ECO:0000256" key="4">
    <source>
        <dbReference type="ARBA" id="ARBA00022602"/>
    </source>
</evidence>
<keyword evidence="5 9" id="KW-0808">Transferase</keyword>
<evidence type="ECO:0000256" key="2">
    <source>
        <dbReference type="ARBA" id="ARBA00012656"/>
    </source>
</evidence>
<dbReference type="EMBL" id="CDSF01000144">
    <property type="protein sequence ID" value="CEP03270.1"/>
    <property type="molecule type" value="Genomic_DNA"/>
</dbReference>
<dbReference type="STRING" id="37360.A0A0G4J6T3"/>
<reference evidence="10 11" key="1">
    <citation type="submission" date="2015-02" db="EMBL/GenBank/DDBJ databases">
        <authorList>
            <person name="Chooi Y.-H."/>
        </authorList>
    </citation>
    <scope>NUCLEOTIDE SEQUENCE [LARGE SCALE GENOMIC DNA]</scope>
    <source>
        <strain evidence="10">E3</strain>
    </source>
</reference>
<evidence type="ECO:0000256" key="7">
    <source>
        <dbReference type="ARBA" id="ARBA00031267"/>
    </source>
</evidence>
<dbReference type="InterPro" id="IPR002088">
    <property type="entry name" value="Prenyl_trans_a"/>
</dbReference>
<comment type="catalytic activity">
    <reaction evidence="8 9">
        <text>geranylgeranyl diphosphate + L-cysteinyl-[protein] = S-geranylgeranyl-L-cysteinyl-[protein] + diphosphate</text>
        <dbReference type="Rhea" id="RHEA:21240"/>
        <dbReference type="Rhea" id="RHEA-COMP:10131"/>
        <dbReference type="Rhea" id="RHEA-COMP:11537"/>
        <dbReference type="ChEBI" id="CHEBI:29950"/>
        <dbReference type="ChEBI" id="CHEBI:33019"/>
        <dbReference type="ChEBI" id="CHEBI:57533"/>
        <dbReference type="ChEBI" id="CHEBI:86021"/>
        <dbReference type="EC" id="2.5.1.60"/>
    </reaction>
</comment>
<proteinExistence type="inferred from homology"/>
<dbReference type="AlphaFoldDB" id="A0A0G4J6T3"/>
<evidence type="ECO:0000256" key="1">
    <source>
        <dbReference type="ARBA" id="ARBA00006734"/>
    </source>
</evidence>
<keyword evidence="11" id="KW-1185">Reference proteome</keyword>
<evidence type="ECO:0000256" key="5">
    <source>
        <dbReference type="ARBA" id="ARBA00022679"/>
    </source>
</evidence>
<dbReference type="PANTHER" id="PTHR11129">
    <property type="entry name" value="PROTEIN FARNESYLTRANSFERASE ALPHA SUBUNIT/RAB GERANYLGERANYL TRANSFERASE ALPHA SUBUNIT"/>
    <property type="match status" value="1"/>
</dbReference>
<dbReference type="SUPFAM" id="SSF48439">
    <property type="entry name" value="Protein prenylyltransferase"/>
    <property type="match status" value="1"/>
</dbReference>
<name>A0A0G4J6T3_PLABS</name>
<evidence type="ECO:0000256" key="8">
    <source>
        <dbReference type="ARBA" id="ARBA00047658"/>
    </source>
</evidence>
<dbReference type="PROSITE" id="PS51147">
    <property type="entry name" value="PFTA"/>
    <property type="match status" value="5"/>
</dbReference>
<evidence type="ECO:0000313" key="10">
    <source>
        <dbReference type="EMBL" id="CEP03270.1"/>
    </source>
</evidence>
<organism evidence="10 11">
    <name type="scientific">Plasmodiophora brassicae</name>
    <name type="common">Clubroot disease agent</name>
    <dbReference type="NCBI Taxonomy" id="37360"/>
    <lineage>
        <taxon>Eukaryota</taxon>
        <taxon>Sar</taxon>
        <taxon>Rhizaria</taxon>
        <taxon>Endomyxa</taxon>
        <taxon>Phytomyxea</taxon>
        <taxon>Plasmodiophorida</taxon>
        <taxon>Plasmodiophoridae</taxon>
        <taxon>Plasmodiophora</taxon>
    </lineage>
</organism>
<dbReference type="Proteomes" id="UP000039324">
    <property type="component" value="Unassembled WGS sequence"/>
</dbReference>
<accession>A0A0G4J6T3</accession>
<dbReference type="Pfam" id="PF01239">
    <property type="entry name" value="PPTA"/>
    <property type="match status" value="5"/>
</dbReference>
<dbReference type="FunFam" id="1.25.40.120:FF:000035">
    <property type="entry name" value="Geranylgeranyl transferase type-2 subunit alpha"/>
    <property type="match status" value="1"/>
</dbReference>
<dbReference type="Gene3D" id="1.25.40.120">
    <property type="entry name" value="Protein prenylyltransferase"/>
    <property type="match status" value="1"/>
</dbReference>
<sequence>MHGIRRVDPSQVTEAQRAEKRKKIAKYVAMRDDVLAMRKDRRHDKEALALTRQVLEINPELYSLWNYRREILLGMMDKRSCDVAELLADELNVVGRAIQRNPKSYVSWHHRLWVVQRGGSDILKEIDLTSQFLMADARNFHCWDYRRSLVDLSNVSPSEELEFTRKKINDDFSNYSAWHYRSTLLTKIGIDQEVLDREFALVADCFFTEPDDQSAWLYHRWLCVQHPDIACLEKQLSIMDELLDLEPNCKWALLTSVRLLSELCRLDRTRSVPKRRIGDIFNRLPVLDPQRKTYYRDLCDRICVQLGPCIE</sequence>
<comment type="function">
    <text evidence="9">Catalyzes the transfer of a geranyl-geranyl moiety from geranyl-geranyl pyrophosphate to cysteines occuring in specific C-terminal amino acid sequences.</text>
</comment>
<dbReference type="PANTHER" id="PTHR11129:SF2">
    <property type="entry name" value="GERANYLGERANYL TRANSFERASE TYPE-2 SUBUNIT ALPHA"/>
    <property type="match status" value="1"/>
</dbReference>
<protein>
    <recommendedName>
        <fullName evidence="3 9">Geranylgeranyl transferase type-2 subunit alpha</fullName>
        <ecNumber evidence="2 9">2.5.1.60</ecNumber>
    </recommendedName>
    <alternativeName>
        <fullName evidence="7 9">Geranylgeranyl transferase type II subunit alpha</fullName>
    </alternativeName>
</protein>
<dbReference type="EC" id="2.5.1.60" evidence="2 9"/>
<keyword evidence="4 9" id="KW-0637">Prenyltransferase</keyword>
<evidence type="ECO:0000256" key="6">
    <source>
        <dbReference type="ARBA" id="ARBA00022737"/>
    </source>
</evidence>
<dbReference type="OrthoDB" id="1658at2759"/>
<evidence type="ECO:0000256" key="3">
    <source>
        <dbReference type="ARBA" id="ARBA00014772"/>
    </source>
</evidence>
<evidence type="ECO:0000256" key="9">
    <source>
        <dbReference type="RuleBase" id="RU367120"/>
    </source>
</evidence>
<dbReference type="GO" id="GO:0005968">
    <property type="term" value="C:Rab-protein geranylgeranyltransferase complex"/>
    <property type="evidence" value="ECO:0007669"/>
    <property type="project" value="TreeGrafter"/>
</dbReference>
<comment type="similarity">
    <text evidence="1 9">Belongs to the protein prenyltransferase subunit alpha family.</text>
</comment>
<dbReference type="OMA" id="RKFPKCY"/>
<dbReference type="GO" id="GO:0097354">
    <property type="term" value="P:prenylation"/>
    <property type="evidence" value="ECO:0007669"/>
    <property type="project" value="UniProtKB-UniRule"/>
</dbReference>
<dbReference type="GO" id="GO:0004663">
    <property type="term" value="F:Rab geranylgeranyltransferase activity"/>
    <property type="evidence" value="ECO:0007669"/>
    <property type="project" value="UniProtKB-UniRule"/>
</dbReference>
<gene>
    <name evidence="10" type="ORF">PBRA_003030</name>
</gene>